<dbReference type="PANTHER" id="PTHR33887">
    <property type="entry name" value="PB1 DOMAIN-CONTAINING PROTEIN"/>
    <property type="match status" value="1"/>
</dbReference>
<feature type="compositionally biased region" description="Polar residues" evidence="1">
    <location>
        <begin position="134"/>
        <end position="161"/>
    </location>
</feature>
<dbReference type="Pfam" id="PF15874">
    <property type="entry name" value="Il2rg"/>
    <property type="match status" value="1"/>
</dbReference>
<dbReference type="eggNOG" id="ENOG502S8Y5">
    <property type="taxonomic scope" value="Eukaryota"/>
</dbReference>
<dbReference type="KEGG" id="tad:TRIADDRAFT_57174"/>
<evidence type="ECO:0000256" key="1">
    <source>
        <dbReference type="SAM" id="MobiDB-lite"/>
    </source>
</evidence>
<dbReference type="InterPro" id="IPR039471">
    <property type="entry name" value="CXorf65-like"/>
</dbReference>
<dbReference type="InParanoid" id="B3S0U6"/>
<dbReference type="OMA" id="CKCHREA"/>
<dbReference type="PANTHER" id="PTHR33887:SF5">
    <property type="entry name" value="PB1 DOMAIN-CONTAINING PROTEIN"/>
    <property type="match status" value="1"/>
</dbReference>
<dbReference type="AlphaFoldDB" id="B3S0U6"/>
<dbReference type="Proteomes" id="UP000009022">
    <property type="component" value="Unassembled WGS sequence"/>
</dbReference>
<sequence length="169" mass="19471">MTFITVKFGDNKSEIFNPNCRNTSLIDNIKERCDCEKDDWISLSDERGILKKIHLNLLDYASNYLEPRGVFILIKIEKDENSNDHELTYTPLLDSLEQDQKFLARLRPKPKSPSTNSPAKDKKYDLKRRRSTRVIVTNSKPRTPTTGKGRQSRVQNYSLSPNKGAKKGK</sequence>
<organism evidence="2 3">
    <name type="scientific">Trichoplax adhaerens</name>
    <name type="common">Trichoplax reptans</name>
    <dbReference type="NCBI Taxonomy" id="10228"/>
    <lineage>
        <taxon>Eukaryota</taxon>
        <taxon>Metazoa</taxon>
        <taxon>Placozoa</taxon>
        <taxon>Uniplacotomia</taxon>
        <taxon>Trichoplacea</taxon>
        <taxon>Trichoplacidae</taxon>
        <taxon>Trichoplax</taxon>
    </lineage>
</organism>
<gene>
    <name evidence="2" type="ORF">TRIADDRAFT_57174</name>
</gene>
<dbReference type="EMBL" id="DS985246">
    <property type="protein sequence ID" value="EDV23707.1"/>
    <property type="molecule type" value="Genomic_DNA"/>
</dbReference>
<dbReference type="HOGENOM" id="CLU_132837_2_0_1"/>
<dbReference type="OrthoDB" id="2109241at2759"/>
<feature type="region of interest" description="Disordered" evidence="1">
    <location>
        <begin position="105"/>
        <end position="169"/>
    </location>
</feature>
<evidence type="ECO:0000313" key="3">
    <source>
        <dbReference type="Proteomes" id="UP000009022"/>
    </source>
</evidence>
<dbReference type="CTD" id="6754805"/>
<name>B3S0U6_TRIAD</name>
<evidence type="ECO:0000313" key="2">
    <source>
        <dbReference type="EMBL" id="EDV23707.1"/>
    </source>
</evidence>
<dbReference type="PhylomeDB" id="B3S0U6"/>
<proteinExistence type="predicted"/>
<protein>
    <submittedName>
        <fullName evidence="2">Uncharacterized protein</fullName>
    </submittedName>
</protein>
<dbReference type="GeneID" id="6754805"/>
<keyword evidence="3" id="KW-1185">Reference proteome</keyword>
<reference evidence="2 3" key="1">
    <citation type="journal article" date="2008" name="Nature">
        <title>The Trichoplax genome and the nature of placozoans.</title>
        <authorList>
            <person name="Srivastava M."/>
            <person name="Begovic E."/>
            <person name="Chapman J."/>
            <person name="Putnam N.H."/>
            <person name="Hellsten U."/>
            <person name="Kawashima T."/>
            <person name="Kuo A."/>
            <person name="Mitros T."/>
            <person name="Salamov A."/>
            <person name="Carpenter M.L."/>
            <person name="Signorovitch A.Y."/>
            <person name="Moreno M.A."/>
            <person name="Kamm K."/>
            <person name="Grimwood J."/>
            <person name="Schmutz J."/>
            <person name="Shapiro H."/>
            <person name="Grigoriev I.V."/>
            <person name="Buss L.W."/>
            <person name="Schierwater B."/>
            <person name="Dellaporta S.L."/>
            <person name="Rokhsar D.S."/>
        </authorList>
    </citation>
    <scope>NUCLEOTIDE SEQUENCE [LARGE SCALE GENOMIC DNA]</scope>
    <source>
        <strain evidence="2 3">Grell-BS-1999</strain>
    </source>
</reference>
<accession>B3S0U6</accession>
<dbReference type="RefSeq" id="XP_002113233.1">
    <property type="nucleotide sequence ID" value="XM_002113197.1"/>
</dbReference>